<proteinExistence type="inferred from homology"/>
<evidence type="ECO:0000313" key="12">
    <source>
        <dbReference type="Proteomes" id="UP000075462"/>
    </source>
</evidence>
<dbReference type="RefSeq" id="WP_062272688.1">
    <property type="nucleotide sequence ID" value="NZ_LIAA01000032.1"/>
</dbReference>
<dbReference type="InterPro" id="IPR036969">
    <property type="entry name" value="Citrate_synthase_sf"/>
</dbReference>
<dbReference type="GO" id="GO:0036440">
    <property type="term" value="F:citrate synthase activity"/>
    <property type="evidence" value="ECO:0007669"/>
    <property type="project" value="UniProtKB-EC"/>
</dbReference>
<dbReference type="InterPro" id="IPR019810">
    <property type="entry name" value="Citrate_synthase_AS"/>
</dbReference>
<dbReference type="PRINTS" id="PR00143">
    <property type="entry name" value="CITRTSNTHASE"/>
</dbReference>
<dbReference type="PIRSF" id="PIRSF001369">
    <property type="entry name" value="Citrate_synth"/>
    <property type="match status" value="1"/>
</dbReference>
<dbReference type="InterPro" id="IPR024176">
    <property type="entry name" value="Citrate_synthase_bac-typ"/>
</dbReference>
<dbReference type="PANTHER" id="PTHR42871">
    <property type="entry name" value="CITRATE SYNTHASE"/>
    <property type="match status" value="1"/>
</dbReference>
<dbReference type="SUPFAM" id="SSF48256">
    <property type="entry name" value="Citrate synthase"/>
    <property type="match status" value="1"/>
</dbReference>
<organism evidence="11 12">
    <name type="scientific">Acetobacter cerevisiae</name>
    <dbReference type="NCBI Taxonomy" id="178900"/>
    <lineage>
        <taxon>Bacteria</taxon>
        <taxon>Pseudomonadati</taxon>
        <taxon>Pseudomonadota</taxon>
        <taxon>Alphaproteobacteria</taxon>
        <taxon>Acetobacterales</taxon>
        <taxon>Acetobacteraceae</taxon>
        <taxon>Acetobacter</taxon>
    </lineage>
</organism>
<dbReference type="GO" id="GO:0006099">
    <property type="term" value="P:tricarboxylic acid cycle"/>
    <property type="evidence" value="ECO:0007669"/>
    <property type="project" value="UniProtKB-UniRule"/>
</dbReference>
<dbReference type="PANTHER" id="PTHR42871:SF1">
    <property type="entry name" value="CITRATE SYNTHASE"/>
    <property type="match status" value="1"/>
</dbReference>
<reference evidence="11 12" key="1">
    <citation type="submission" date="2015-06" db="EMBL/GenBank/DDBJ databases">
        <title>Improved classification and identification of acetic acid bacteria using matrix-assisted laser desorption/ionization time-of-flight mass spectrometry; Gluconobacter nephelii and Gluconobacter uchimurae are later heterotypic synonyms of Gluconobacter japonicus and Gluconobacter oxydans, respectively.</title>
        <authorList>
            <person name="Li L."/>
            <person name="Cleenwerck I."/>
            <person name="De Vuyst L."/>
            <person name="Vandamme P."/>
        </authorList>
    </citation>
    <scope>NUCLEOTIDE SEQUENCE [LARGE SCALE GENOMIC DNA]</scope>
    <source>
        <strain evidence="11 12">LMG 1545</strain>
    </source>
</reference>
<dbReference type="PROSITE" id="PS00480">
    <property type="entry name" value="CITRATE_SYNTHASE"/>
    <property type="match status" value="1"/>
</dbReference>
<dbReference type="InterPro" id="IPR002020">
    <property type="entry name" value="Citrate_synthase"/>
</dbReference>
<keyword evidence="4 7" id="KW-0808">Transferase</keyword>
<dbReference type="AlphaFoldDB" id="A0A149VB66"/>
<evidence type="ECO:0000313" key="11">
    <source>
        <dbReference type="EMBL" id="KXV77479.1"/>
    </source>
</evidence>
<dbReference type="CDD" id="cd06114">
    <property type="entry name" value="EcCS_like"/>
    <property type="match status" value="1"/>
</dbReference>
<dbReference type="InterPro" id="IPR010953">
    <property type="entry name" value="Citrate_synthase_typ-I"/>
</dbReference>
<evidence type="ECO:0000256" key="10">
    <source>
        <dbReference type="RuleBase" id="RU003406"/>
    </source>
</evidence>
<dbReference type="Proteomes" id="UP000075462">
    <property type="component" value="Unassembled WGS sequence"/>
</dbReference>
<dbReference type="NCBIfam" id="TIGR01798">
    <property type="entry name" value="cit_synth_I"/>
    <property type="match status" value="1"/>
</dbReference>
<dbReference type="NCBIfam" id="NF004126">
    <property type="entry name" value="PRK05614.1"/>
    <property type="match status" value="1"/>
</dbReference>
<comment type="catalytic activity">
    <reaction evidence="5 9">
        <text>oxaloacetate + acetyl-CoA + H2O = citrate + CoA + H(+)</text>
        <dbReference type="Rhea" id="RHEA:16845"/>
        <dbReference type="ChEBI" id="CHEBI:15377"/>
        <dbReference type="ChEBI" id="CHEBI:15378"/>
        <dbReference type="ChEBI" id="CHEBI:16452"/>
        <dbReference type="ChEBI" id="CHEBI:16947"/>
        <dbReference type="ChEBI" id="CHEBI:57287"/>
        <dbReference type="ChEBI" id="CHEBI:57288"/>
        <dbReference type="EC" id="2.3.3.16"/>
    </reaction>
</comment>
<evidence type="ECO:0000256" key="7">
    <source>
        <dbReference type="PIRNR" id="PIRNR001369"/>
    </source>
</evidence>
<dbReference type="OrthoDB" id="9800864at2"/>
<evidence type="ECO:0000256" key="2">
    <source>
        <dbReference type="ARBA" id="ARBA00010566"/>
    </source>
</evidence>
<evidence type="ECO:0000256" key="4">
    <source>
        <dbReference type="ARBA" id="ARBA00022679"/>
    </source>
</evidence>
<sequence length="436" mass="48188">MSASQNEGQRSNATLSLGERTAELPVLSGTIGPDVVDIRKLPAEMGVFTYDPGYGETASCSSKITFIDGDKGVLLHRGYPIAQLAENASYEEVIYLLLNGELPNEGDFQKFSKTLTNHTLLHEQIRNFFNGFRRDAHPMAILCGTVGALSAFYPDASDIAIKSNRDLAAMRLIAKIPTIAAWAYKYTQGEAFIYPRNDLNYAENFLSMMFARVSEPYKINPVLARAMNRILILHADHEQNASTSTVRMAGSTGANPFACISAGIAALWGPAHGGANEAVLKMLASIGSKENIPDFIAKVKDKSSGVKLMGFGHRVYKNFDPRAKIMQQTCHEVLGELGIKDDPLLDLAIELEKIAINDDYFVQRKLYPNVDFYSGIILKAMGIPTSMFTVLFAVARTTGWVSQWKEMIEEPGQRICRPRQLYTGSPQRDFVALDKR</sequence>
<dbReference type="Gene3D" id="1.10.230.10">
    <property type="entry name" value="Cytochrome P450-Terp, domain 2"/>
    <property type="match status" value="1"/>
</dbReference>
<dbReference type="FunFam" id="1.10.230.10:FF:000002">
    <property type="entry name" value="Citrate synthase"/>
    <property type="match status" value="1"/>
</dbReference>
<dbReference type="EMBL" id="LIAA01000032">
    <property type="protein sequence ID" value="KXV77479.1"/>
    <property type="molecule type" value="Genomic_DNA"/>
</dbReference>
<dbReference type="Gene3D" id="1.10.580.10">
    <property type="entry name" value="Citrate Synthase, domain 1"/>
    <property type="match status" value="1"/>
</dbReference>
<feature type="active site" evidence="8">
    <location>
        <position position="371"/>
    </location>
</feature>
<protein>
    <recommendedName>
        <fullName evidence="6 7">Citrate synthase</fullName>
    </recommendedName>
</protein>
<dbReference type="GO" id="GO:0005737">
    <property type="term" value="C:cytoplasm"/>
    <property type="evidence" value="ECO:0007669"/>
    <property type="project" value="InterPro"/>
</dbReference>
<comment type="similarity">
    <text evidence="2 7 10">Belongs to the citrate synthase family.</text>
</comment>
<keyword evidence="3 9" id="KW-0816">Tricarboxylic acid cycle</keyword>
<comment type="caution">
    <text evidence="11">The sequence shown here is derived from an EMBL/GenBank/DDBJ whole genome shotgun (WGS) entry which is preliminary data.</text>
</comment>
<dbReference type="UniPathway" id="UPA00223">
    <property type="reaction ID" value="UER00717"/>
</dbReference>
<evidence type="ECO:0000256" key="9">
    <source>
        <dbReference type="RuleBase" id="RU003370"/>
    </source>
</evidence>
<keyword evidence="11" id="KW-0012">Acyltransferase</keyword>
<dbReference type="InterPro" id="IPR016142">
    <property type="entry name" value="Citrate_synth-like_lrg_a-sub"/>
</dbReference>
<evidence type="ECO:0000256" key="6">
    <source>
        <dbReference type="NCBIfam" id="TIGR01798"/>
    </source>
</evidence>
<evidence type="ECO:0000256" key="1">
    <source>
        <dbReference type="ARBA" id="ARBA00004751"/>
    </source>
</evidence>
<comment type="pathway">
    <text evidence="1 9">Carbohydrate metabolism; tricarboxylic acid cycle; isocitrate from oxaloacetate: step 1/2.</text>
</comment>
<evidence type="ECO:0000256" key="3">
    <source>
        <dbReference type="ARBA" id="ARBA00022532"/>
    </source>
</evidence>
<feature type="active site" evidence="8">
    <location>
        <position position="313"/>
    </location>
</feature>
<name>A0A149VB66_9PROT</name>
<evidence type="ECO:0000256" key="5">
    <source>
        <dbReference type="ARBA" id="ARBA00049288"/>
    </source>
</evidence>
<gene>
    <name evidence="11" type="primary">gltA</name>
    <name evidence="11" type="ORF">AD954_07330</name>
</gene>
<accession>A0A149VB66</accession>
<dbReference type="Gene3D" id="2.20.28.60">
    <property type="match status" value="1"/>
</dbReference>
<evidence type="ECO:0000256" key="8">
    <source>
        <dbReference type="PIRSR" id="PIRSR001369-1"/>
    </source>
</evidence>
<dbReference type="InterPro" id="IPR016143">
    <property type="entry name" value="Citrate_synth-like_sm_a-sub"/>
</dbReference>
<dbReference type="PATRIC" id="fig|178900.7.peg.1273"/>
<dbReference type="Pfam" id="PF00285">
    <property type="entry name" value="Citrate_synt"/>
    <property type="match status" value="1"/>
</dbReference>